<evidence type="ECO:0000313" key="1">
    <source>
        <dbReference type="EMBL" id="EFK94954.1"/>
    </source>
</evidence>
<protein>
    <submittedName>
        <fullName evidence="1">Uncharacterized protein</fullName>
    </submittedName>
</protein>
<comment type="caution">
    <text evidence="1">The sequence shown here is derived from an EMBL/GenBank/DDBJ whole genome shotgun (WGS) entry which is preliminary data.</text>
</comment>
<gene>
    <name evidence="1" type="ORF">LDC_3044</name>
</gene>
<reference evidence="1" key="2">
    <citation type="journal article" date="2011" name="Microb. Ecol.">
        <title>Taxonomic and Functional Metagenomic Profiling of the Microbial Community in the Anoxic Sediment of a Sub-saline Shallow Lake (Laguna de Carrizo, Central Spain).</title>
        <authorList>
            <person name="Ferrer M."/>
            <person name="Guazzaroni M.E."/>
            <person name="Richter M."/>
            <person name="Garcia-Salamanca A."/>
            <person name="Yarza P."/>
            <person name="Suarez-Suarez A."/>
            <person name="Solano J."/>
            <person name="Alcaide M."/>
            <person name="van Dillewijn P."/>
            <person name="Molina-Henares M.A."/>
            <person name="Lopez-Cortes N."/>
            <person name="Al-Ramahi Y."/>
            <person name="Guerrero C."/>
            <person name="Acosta A."/>
            <person name="de Eugenio L.I."/>
            <person name="Martinez V."/>
            <person name="Marques S."/>
            <person name="Rojo F."/>
            <person name="Santero E."/>
            <person name="Genilloud O."/>
            <person name="Perez-Perez J."/>
            <person name="Rossello-Mora R."/>
            <person name="Ramos J.L."/>
        </authorList>
    </citation>
    <scope>NUCLEOTIDE SEQUENCE</scope>
</reference>
<dbReference type="EMBL" id="ADZX01000942">
    <property type="protein sequence ID" value="EFK94954.1"/>
    <property type="molecule type" value="Genomic_DNA"/>
</dbReference>
<sequence length="88" mass="10114">MKKDAPRIKKFLLNQTVSSDPHTEEIKRYIGAVAEDFQHRVSAIAEQFVGLNEKIDKNTEVLNEKIDKNTEILNTHTLILNEHSKTLD</sequence>
<dbReference type="AlphaFoldDB" id="D9PNB1"/>
<reference evidence="1" key="1">
    <citation type="submission" date="2010-07" db="EMBL/GenBank/DDBJ databases">
        <authorList>
            <consortium name="CONSOLIDER consortium CSD2007-00005"/>
            <person name="Guazzaroni M.-E."/>
            <person name="Richter M."/>
            <person name="Garcia-Salamanca A."/>
            <person name="Yarza P."/>
            <person name="Ferrer M."/>
        </authorList>
    </citation>
    <scope>NUCLEOTIDE SEQUENCE</scope>
</reference>
<accession>D9PNB1</accession>
<name>D9PNB1_9ZZZZ</name>
<organism evidence="1">
    <name type="scientific">sediment metagenome</name>
    <dbReference type="NCBI Taxonomy" id="749907"/>
    <lineage>
        <taxon>unclassified sequences</taxon>
        <taxon>metagenomes</taxon>
        <taxon>ecological metagenomes</taxon>
    </lineage>
</organism>
<proteinExistence type="predicted"/>
<feature type="non-terminal residue" evidence="1">
    <location>
        <position position="88"/>
    </location>
</feature>